<feature type="region of interest" description="Disordered" evidence="1">
    <location>
        <begin position="115"/>
        <end position="167"/>
    </location>
</feature>
<name>A0A814REE3_9BILA</name>
<evidence type="ECO:0000313" key="3">
    <source>
        <dbReference type="Proteomes" id="UP000663864"/>
    </source>
</evidence>
<organism evidence="2 3">
    <name type="scientific">Rotaria sordida</name>
    <dbReference type="NCBI Taxonomy" id="392033"/>
    <lineage>
        <taxon>Eukaryota</taxon>
        <taxon>Metazoa</taxon>
        <taxon>Spiralia</taxon>
        <taxon>Gnathifera</taxon>
        <taxon>Rotifera</taxon>
        <taxon>Eurotatoria</taxon>
        <taxon>Bdelloidea</taxon>
        <taxon>Philodinida</taxon>
        <taxon>Philodinidae</taxon>
        <taxon>Rotaria</taxon>
    </lineage>
</organism>
<feature type="compositionally biased region" description="Polar residues" evidence="1">
    <location>
        <begin position="1"/>
        <end position="16"/>
    </location>
</feature>
<dbReference type="AlphaFoldDB" id="A0A814REE3"/>
<protein>
    <submittedName>
        <fullName evidence="2">Uncharacterized protein</fullName>
    </submittedName>
</protein>
<dbReference type="EMBL" id="CAJNOT010001035">
    <property type="protein sequence ID" value="CAF1132766.1"/>
    <property type="molecule type" value="Genomic_DNA"/>
</dbReference>
<evidence type="ECO:0000313" key="2">
    <source>
        <dbReference type="EMBL" id="CAF1132766.1"/>
    </source>
</evidence>
<dbReference type="Proteomes" id="UP000663864">
    <property type="component" value="Unassembled WGS sequence"/>
</dbReference>
<gene>
    <name evidence="2" type="ORF">ZHD862_LOCUS19227</name>
</gene>
<feature type="compositionally biased region" description="Basic residues" evidence="1">
    <location>
        <begin position="146"/>
        <end position="156"/>
    </location>
</feature>
<reference evidence="2" key="1">
    <citation type="submission" date="2021-02" db="EMBL/GenBank/DDBJ databases">
        <authorList>
            <person name="Nowell W R."/>
        </authorList>
    </citation>
    <scope>NUCLEOTIDE SEQUENCE</scope>
</reference>
<proteinExistence type="predicted"/>
<comment type="caution">
    <text evidence="2">The sequence shown here is derived from an EMBL/GenBank/DDBJ whole genome shotgun (WGS) entry which is preliminary data.</text>
</comment>
<accession>A0A814REE3</accession>
<evidence type="ECO:0000256" key="1">
    <source>
        <dbReference type="SAM" id="MobiDB-lite"/>
    </source>
</evidence>
<feature type="region of interest" description="Disordered" evidence="1">
    <location>
        <begin position="1"/>
        <end position="40"/>
    </location>
</feature>
<sequence>MSTIPYTNQIPLQQTNAPPPPPPQRYMNSRRRGGVFGDSQFNYRRSNQYSYRGNPYNYRNYPNRGNLYNQKHFYHRNIYYNRNYQPQRYYNGYNGGGYSIISRSTPRQGRFYQRPIRRINQNRPESHFNRPRSRSNQQGMSQLRQQRTRGPRRRQDRNRQQQQSRRNKFVQNNRFAPLVDIQDIDQNEIDLTDEESAQYNTNNKKNKKLKKTRLYLEPNRTNEEILLFGVAVDSFCWFWSLTA</sequence>